<evidence type="ECO:0000313" key="1">
    <source>
        <dbReference type="EMBL" id="NMG18237.1"/>
    </source>
</evidence>
<comment type="caution">
    <text evidence="1">The sequence shown here is derived from an EMBL/GenBank/DDBJ whole genome shotgun (WGS) entry which is preliminary data.</text>
</comment>
<organism evidence="1 2">
    <name type="scientific">Brasilonema bromeliae SPC951</name>
    <dbReference type="NCBI Taxonomy" id="385972"/>
    <lineage>
        <taxon>Bacteria</taxon>
        <taxon>Bacillati</taxon>
        <taxon>Cyanobacteriota</taxon>
        <taxon>Cyanophyceae</taxon>
        <taxon>Nostocales</taxon>
        <taxon>Scytonemataceae</taxon>
        <taxon>Brasilonema</taxon>
        <taxon>Bromeliae group (in: Brasilonema)</taxon>
    </lineage>
</organism>
<dbReference type="Pfam" id="PF06841">
    <property type="entry name" value="Phage_T4_gp19"/>
    <property type="match status" value="1"/>
</dbReference>
<gene>
    <name evidence="1" type="ORF">DP116_01745</name>
</gene>
<proteinExistence type="predicted"/>
<dbReference type="PANTHER" id="PTHR38009:SF1">
    <property type="entry name" value="CONSERVED HYPOTHETICAL PHAGE TAIL PROTEIN"/>
    <property type="match status" value="1"/>
</dbReference>
<dbReference type="PANTHER" id="PTHR38009">
    <property type="entry name" value="CONSERVED HYPOTHETICAL PHAGE TAIL PROTEIN"/>
    <property type="match status" value="1"/>
</dbReference>
<keyword evidence="2" id="KW-1185">Reference proteome</keyword>
<dbReference type="InterPro" id="IPR010667">
    <property type="entry name" value="Phage_T4_Gp19"/>
</dbReference>
<protein>
    <submittedName>
        <fullName evidence="1">Phage tail protein</fullName>
    </submittedName>
</protein>
<sequence>MAGSNNSNITHELNYVTTNRFYIEIESAIAASFTECSGLGAQIQKKVIHEGGVNDQQRVYLGQVQFNDVTLKRGVTDHPGFWNWISEVFDEQGKTFRRNVNILVFNQAGETMMSWTLIGAVPIGWKAPALQADGNAAAIEELTLAYEGLQFGKEKGGGNKSTRMKSGFFESK</sequence>
<evidence type="ECO:0000313" key="2">
    <source>
        <dbReference type="Proteomes" id="UP000718564"/>
    </source>
</evidence>
<dbReference type="Proteomes" id="UP000718564">
    <property type="component" value="Unassembled WGS sequence"/>
</dbReference>
<name>A0ABX1P1T5_9CYAN</name>
<dbReference type="NCBIfam" id="TIGR02241">
    <property type="entry name" value="conserved hypothetical phage tail region protein"/>
    <property type="match status" value="1"/>
</dbReference>
<accession>A0ABX1P1T5</accession>
<dbReference type="EMBL" id="QMEB01000007">
    <property type="protein sequence ID" value="NMG18237.1"/>
    <property type="molecule type" value="Genomic_DNA"/>
</dbReference>
<reference evidence="1 2" key="1">
    <citation type="submission" date="2018-06" db="EMBL/GenBank/DDBJ databases">
        <title>Comparative genomics of Brasilonema spp. strains.</title>
        <authorList>
            <person name="Alvarenga D.O."/>
            <person name="Fiore M.F."/>
            <person name="Varani A.M."/>
        </authorList>
    </citation>
    <scope>NUCLEOTIDE SEQUENCE [LARGE SCALE GENOMIC DNA]</scope>
    <source>
        <strain evidence="1 2">SPC951</strain>
    </source>
</reference>
<dbReference type="InterPro" id="IPR011747">
    <property type="entry name" value="CHP02241"/>
</dbReference>
<dbReference type="RefSeq" id="WP_169153533.1">
    <property type="nucleotide sequence ID" value="NZ_CAWPJE010000271.1"/>
</dbReference>